<accession>A0ACB7GS57</accession>
<gene>
    <name evidence="1" type="ORF">MANES_12G075850v8</name>
</gene>
<comment type="caution">
    <text evidence="1">The sequence shown here is derived from an EMBL/GenBank/DDBJ whole genome shotgun (WGS) entry which is preliminary data.</text>
</comment>
<dbReference type="EMBL" id="CM004398">
    <property type="protein sequence ID" value="KAG8642318.1"/>
    <property type="molecule type" value="Genomic_DNA"/>
</dbReference>
<evidence type="ECO:0000313" key="1">
    <source>
        <dbReference type="EMBL" id="KAG8642318.1"/>
    </source>
</evidence>
<name>A0ACB7GS57_MANES</name>
<sequence>MIYSTCTYAGLIIMESFLSSLLAAITGSEEVTWEVLGCLVVTERHAMVKFKGGCLKDLKNKKGKVARKGMNYLVQVKATRKVMNHHFLDLKFLQQVVGVTFLFQGLIDYLWMMDFQEPLDLLW</sequence>
<protein>
    <submittedName>
        <fullName evidence="1">Uncharacterized protein</fullName>
    </submittedName>
</protein>
<reference evidence="2" key="1">
    <citation type="journal article" date="2016" name="Nat. Biotechnol.">
        <title>Sequencing wild and cultivated cassava and related species reveals extensive interspecific hybridization and genetic diversity.</title>
        <authorList>
            <person name="Bredeson J.V."/>
            <person name="Lyons J.B."/>
            <person name="Prochnik S.E."/>
            <person name="Wu G.A."/>
            <person name="Ha C.M."/>
            <person name="Edsinger-Gonzales E."/>
            <person name="Grimwood J."/>
            <person name="Schmutz J."/>
            <person name="Rabbi I.Y."/>
            <person name="Egesi C."/>
            <person name="Nauluvula P."/>
            <person name="Lebot V."/>
            <person name="Ndunguru J."/>
            <person name="Mkamilo G."/>
            <person name="Bart R.S."/>
            <person name="Setter T.L."/>
            <person name="Gleadow R.M."/>
            <person name="Kulakow P."/>
            <person name="Ferguson M.E."/>
            <person name="Rounsley S."/>
            <person name="Rokhsar D.S."/>
        </authorList>
    </citation>
    <scope>NUCLEOTIDE SEQUENCE [LARGE SCALE GENOMIC DNA]</scope>
    <source>
        <strain evidence="2">cv. AM560-2</strain>
    </source>
</reference>
<keyword evidence="2" id="KW-1185">Reference proteome</keyword>
<dbReference type="Proteomes" id="UP000091857">
    <property type="component" value="Chromosome 12"/>
</dbReference>
<organism evidence="1 2">
    <name type="scientific">Manihot esculenta</name>
    <name type="common">Cassava</name>
    <name type="synonym">Jatropha manihot</name>
    <dbReference type="NCBI Taxonomy" id="3983"/>
    <lineage>
        <taxon>Eukaryota</taxon>
        <taxon>Viridiplantae</taxon>
        <taxon>Streptophyta</taxon>
        <taxon>Embryophyta</taxon>
        <taxon>Tracheophyta</taxon>
        <taxon>Spermatophyta</taxon>
        <taxon>Magnoliopsida</taxon>
        <taxon>eudicotyledons</taxon>
        <taxon>Gunneridae</taxon>
        <taxon>Pentapetalae</taxon>
        <taxon>rosids</taxon>
        <taxon>fabids</taxon>
        <taxon>Malpighiales</taxon>
        <taxon>Euphorbiaceae</taxon>
        <taxon>Crotonoideae</taxon>
        <taxon>Manihoteae</taxon>
        <taxon>Manihot</taxon>
    </lineage>
</organism>
<evidence type="ECO:0000313" key="2">
    <source>
        <dbReference type="Proteomes" id="UP000091857"/>
    </source>
</evidence>
<proteinExistence type="predicted"/>